<evidence type="ECO:0000313" key="2">
    <source>
        <dbReference type="Proteomes" id="UP000539957"/>
    </source>
</evidence>
<reference evidence="1 2" key="1">
    <citation type="submission" date="2020-08" db="EMBL/GenBank/DDBJ databases">
        <title>Functional genomics of gut bacteria from endangered species of beetles.</title>
        <authorList>
            <person name="Carlos-Shanley C."/>
        </authorList>
    </citation>
    <scope>NUCLEOTIDE SEQUENCE [LARGE SCALE GENOMIC DNA]</scope>
    <source>
        <strain evidence="1 2">S00123</strain>
    </source>
</reference>
<keyword evidence="2" id="KW-1185">Reference proteome</keyword>
<dbReference type="RefSeq" id="WP_184272789.1">
    <property type="nucleotide sequence ID" value="NZ_JACHKY010000006.1"/>
</dbReference>
<accession>A0A7W7IT31</accession>
<dbReference type="EMBL" id="JACHKY010000006">
    <property type="protein sequence ID" value="MBB4799455.1"/>
    <property type="molecule type" value="Genomic_DNA"/>
</dbReference>
<dbReference type="AlphaFoldDB" id="A0A7W7IT31"/>
<name>A0A7W7IT31_9CAUL</name>
<organism evidence="1 2">
    <name type="scientific">Brevundimonas bullata</name>
    <dbReference type="NCBI Taxonomy" id="13160"/>
    <lineage>
        <taxon>Bacteria</taxon>
        <taxon>Pseudomonadati</taxon>
        <taxon>Pseudomonadota</taxon>
        <taxon>Alphaproteobacteria</taxon>
        <taxon>Caulobacterales</taxon>
        <taxon>Caulobacteraceae</taxon>
        <taxon>Brevundimonas</taxon>
    </lineage>
</organism>
<protein>
    <submittedName>
        <fullName evidence="1">Uncharacterized protein</fullName>
    </submittedName>
</protein>
<comment type="caution">
    <text evidence="1">The sequence shown here is derived from an EMBL/GenBank/DDBJ whole genome shotgun (WGS) entry which is preliminary data.</text>
</comment>
<sequence length="64" mass="7615">MPYRKTVIVEWQTAGDRRSYFVRPGSRSRPWIWFRDGDVPPFDEACARFVVEKRAGRWVAVERA</sequence>
<gene>
    <name evidence="1" type="ORF">HNP32_003213</name>
</gene>
<evidence type="ECO:0000313" key="1">
    <source>
        <dbReference type="EMBL" id="MBB4799455.1"/>
    </source>
</evidence>
<dbReference type="Proteomes" id="UP000539957">
    <property type="component" value="Unassembled WGS sequence"/>
</dbReference>
<proteinExistence type="predicted"/>